<dbReference type="GO" id="GO:0003735">
    <property type="term" value="F:structural constituent of ribosome"/>
    <property type="evidence" value="ECO:0007669"/>
    <property type="project" value="UniProtKB-UniRule"/>
</dbReference>
<dbReference type="InterPro" id="IPR000597">
    <property type="entry name" value="Ribosomal_uL3"/>
</dbReference>
<evidence type="ECO:0000256" key="7">
    <source>
        <dbReference type="HAMAP-Rule" id="MF_01325"/>
    </source>
</evidence>
<dbReference type="PATRIC" id="fig|1618628.3.peg.429"/>
<evidence type="ECO:0000256" key="5">
    <source>
        <dbReference type="ARBA" id="ARBA00023274"/>
    </source>
</evidence>
<evidence type="ECO:0000313" key="10">
    <source>
        <dbReference type="Proteomes" id="UP000034856"/>
    </source>
</evidence>
<dbReference type="PANTHER" id="PTHR11229:SF16">
    <property type="entry name" value="LARGE RIBOSOMAL SUBUNIT PROTEIN UL3C"/>
    <property type="match status" value="1"/>
</dbReference>
<evidence type="ECO:0000256" key="4">
    <source>
        <dbReference type="ARBA" id="ARBA00022980"/>
    </source>
</evidence>
<dbReference type="GO" id="GO:0022625">
    <property type="term" value="C:cytosolic large ribosomal subunit"/>
    <property type="evidence" value="ECO:0007669"/>
    <property type="project" value="TreeGrafter"/>
</dbReference>
<protein>
    <recommendedName>
        <fullName evidence="6 7">Large ribosomal subunit protein uL3</fullName>
    </recommendedName>
</protein>
<comment type="subunit">
    <text evidence="7">Part of the 50S ribosomal subunit. Forms a cluster with proteins L14 and L19.</text>
</comment>
<keyword evidence="3 7" id="KW-0694">RNA-binding</keyword>
<dbReference type="GO" id="GO:0006412">
    <property type="term" value="P:translation"/>
    <property type="evidence" value="ECO:0007669"/>
    <property type="project" value="UniProtKB-UniRule"/>
</dbReference>
<gene>
    <name evidence="7" type="primary">rplC</name>
    <name evidence="9" type="ORF">UX51_C0022G0019</name>
</gene>
<dbReference type="InterPro" id="IPR009000">
    <property type="entry name" value="Transl_B-barrel_sf"/>
</dbReference>
<evidence type="ECO:0000256" key="2">
    <source>
        <dbReference type="ARBA" id="ARBA00022730"/>
    </source>
</evidence>
<evidence type="ECO:0000256" key="1">
    <source>
        <dbReference type="ARBA" id="ARBA00006540"/>
    </source>
</evidence>
<accession>A0A0G1PX46</accession>
<dbReference type="NCBIfam" id="TIGR03625">
    <property type="entry name" value="L3_bact"/>
    <property type="match status" value="1"/>
</dbReference>
<sequence>MGKFILGQKIGMSQIFGKEGEVIPVSVIEAGPCVVIQIKSPENDGYQAVQIGFGERKKVSKPLAGHLKNLGKFRHLREFKGVADLKVGDKIGVGIFQEGDRVKVSGVSKGKGFQGVVKRHGFSGGMASHGNKDRLRAPGSIGTSFPEHVRKGRRMAGRMGFDRVSVKDVKIVKVDQENNILAVKGAVPGRKGTLLEISTA</sequence>
<evidence type="ECO:0000256" key="8">
    <source>
        <dbReference type="SAM" id="MobiDB-lite"/>
    </source>
</evidence>
<dbReference type="Pfam" id="PF00297">
    <property type="entry name" value="Ribosomal_L3"/>
    <property type="match status" value="1"/>
</dbReference>
<name>A0A0G1PX46_9BACT</name>
<dbReference type="EMBL" id="LCMM01000022">
    <property type="protein sequence ID" value="KKU37406.1"/>
    <property type="molecule type" value="Genomic_DNA"/>
</dbReference>
<dbReference type="Gene3D" id="3.30.160.810">
    <property type="match status" value="1"/>
</dbReference>
<feature type="region of interest" description="Disordered" evidence="8">
    <location>
        <begin position="124"/>
        <end position="146"/>
    </location>
</feature>
<comment type="caution">
    <text evidence="9">The sequence shown here is derived from an EMBL/GenBank/DDBJ whole genome shotgun (WGS) entry which is preliminary data.</text>
</comment>
<dbReference type="SUPFAM" id="SSF50447">
    <property type="entry name" value="Translation proteins"/>
    <property type="match status" value="1"/>
</dbReference>
<dbReference type="FunFam" id="2.40.30.10:FF:000004">
    <property type="entry name" value="50S ribosomal protein L3"/>
    <property type="match status" value="1"/>
</dbReference>
<proteinExistence type="inferred from homology"/>
<dbReference type="InterPro" id="IPR019927">
    <property type="entry name" value="Ribosomal_uL3_bac/org-type"/>
</dbReference>
<keyword evidence="4 7" id="KW-0689">Ribosomal protein</keyword>
<evidence type="ECO:0000256" key="3">
    <source>
        <dbReference type="ARBA" id="ARBA00022884"/>
    </source>
</evidence>
<dbReference type="HAMAP" id="MF_01325_B">
    <property type="entry name" value="Ribosomal_uL3_B"/>
    <property type="match status" value="1"/>
</dbReference>
<dbReference type="Gene3D" id="2.40.30.10">
    <property type="entry name" value="Translation factors"/>
    <property type="match status" value="1"/>
</dbReference>
<organism evidence="9 10">
    <name type="scientific">Candidatus Azambacteria bacterium GW2011_GWF2_46_32</name>
    <dbReference type="NCBI Taxonomy" id="1618628"/>
    <lineage>
        <taxon>Bacteria</taxon>
        <taxon>Candidatus Azamiibacteriota</taxon>
    </lineage>
</organism>
<dbReference type="GO" id="GO:0019843">
    <property type="term" value="F:rRNA binding"/>
    <property type="evidence" value="ECO:0007669"/>
    <property type="project" value="UniProtKB-UniRule"/>
</dbReference>
<reference evidence="9 10" key="1">
    <citation type="journal article" date="2015" name="Nature">
        <title>rRNA introns, odd ribosomes, and small enigmatic genomes across a large radiation of phyla.</title>
        <authorList>
            <person name="Brown C.T."/>
            <person name="Hug L.A."/>
            <person name="Thomas B.C."/>
            <person name="Sharon I."/>
            <person name="Castelle C.J."/>
            <person name="Singh A."/>
            <person name="Wilkins M.J."/>
            <person name="Williams K.H."/>
            <person name="Banfield J.F."/>
        </authorList>
    </citation>
    <scope>NUCLEOTIDE SEQUENCE [LARGE SCALE GENOMIC DNA]</scope>
</reference>
<dbReference type="AlphaFoldDB" id="A0A0G1PX46"/>
<comment type="similarity">
    <text evidence="1 7">Belongs to the universal ribosomal protein uL3 family.</text>
</comment>
<dbReference type="PANTHER" id="PTHR11229">
    <property type="entry name" value="50S RIBOSOMAL PROTEIN L3"/>
    <property type="match status" value="1"/>
</dbReference>
<keyword evidence="2 7" id="KW-0699">rRNA-binding</keyword>
<keyword evidence="5 7" id="KW-0687">Ribonucleoprotein</keyword>
<evidence type="ECO:0000256" key="6">
    <source>
        <dbReference type="ARBA" id="ARBA00035243"/>
    </source>
</evidence>
<dbReference type="Proteomes" id="UP000034856">
    <property type="component" value="Unassembled WGS sequence"/>
</dbReference>
<comment type="function">
    <text evidence="7">One of the primary rRNA binding proteins, it binds directly near the 3'-end of the 23S rRNA, where it nucleates assembly of the 50S subunit.</text>
</comment>
<evidence type="ECO:0000313" key="9">
    <source>
        <dbReference type="EMBL" id="KKU37406.1"/>
    </source>
</evidence>